<organism evidence="1 2">
    <name type="scientific">Crystallibacter crystallopoietes</name>
    <dbReference type="NCBI Taxonomy" id="37928"/>
    <lineage>
        <taxon>Bacteria</taxon>
        <taxon>Bacillati</taxon>
        <taxon>Actinomycetota</taxon>
        <taxon>Actinomycetes</taxon>
        <taxon>Micrococcales</taxon>
        <taxon>Micrococcaceae</taxon>
        <taxon>Crystallibacter</taxon>
    </lineage>
</organism>
<dbReference type="InterPro" id="IPR053860">
    <property type="entry name" value="DUF6932"/>
</dbReference>
<name>A0A1H1FUJ6_9MICC</name>
<proteinExistence type="predicted"/>
<gene>
    <name evidence="1" type="ORF">SAMN04489742_3665</name>
</gene>
<sequence length="133" mass="14809">MKDFIDYMQVLRGHGLHIDTCLVDGSFVTSKQYPADLDCTPLIDGGRSTPPAGILGSIHDHWVSPGSRYKKVPVPGLGRTVELDVYGIVRIPQEHRNHTLGSKAEQKWEKFWQMSRGHGTDAVKGSVEVRLDD</sequence>
<reference evidence="1 2" key="1">
    <citation type="submission" date="2016-10" db="EMBL/GenBank/DDBJ databases">
        <authorList>
            <person name="de Groot N.N."/>
        </authorList>
    </citation>
    <scope>NUCLEOTIDE SEQUENCE [LARGE SCALE GENOMIC DNA]</scope>
    <source>
        <strain evidence="1 2">DSM 20117</strain>
    </source>
</reference>
<keyword evidence="2" id="KW-1185">Reference proteome</keyword>
<dbReference type="STRING" id="37928.SAMN04489742_3665"/>
<dbReference type="EMBL" id="FNKH01000002">
    <property type="protein sequence ID" value="SDR04682.1"/>
    <property type="molecule type" value="Genomic_DNA"/>
</dbReference>
<dbReference type="Proteomes" id="UP000181917">
    <property type="component" value="Unassembled WGS sequence"/>
</dbReference>
<protein>
    <submittedName>
        <fullName evidence="1">Uncharacterized protein</fullName>
    </submittedName>
</protein>
<evidence type="ECO:0000313" key="2">
    <source>
        <dbReference type="Proteomes" id="UP000181917"/>
    </source>
</evidence>
<evidence type="ECO:0000313" key="1">
    <source>
        <dbReference type="EMBL" id="SDR04682.1"/>
    </source>
</evidence>
<dbReference type="Pfam" id="PF22014">
    <property type="entry name" value="DUF6932"/>
    <property type="match status" value="1"/>
</dbReference>
<accession>A0A1H1FUJ6</accession>
<dbReference type="AlphaFoldDB" id="A0A1H1FUJ6"/>